<reference evidence="2" key="1">
    <citation type="submission" date="2022-01" db="EMBL/GenBank/DDBJ databases">
        <authorList>
            <person name="King R."/>
        </authorList>
    </citation>
    <scope>NUCLEOTIDE SEQUENCE</scope>
</reference>
<organism evidence="2 3">
    <name type="scientific">Chironomus riparius</name>
    <dbReference type="NCBI Taxonomy" id="315576"/>
    <lineage>
        <taxon>Eukaryota</taxon>
        <taxon>Metazoa</taxon>
        <taxon>Ecdysozoa</taxon>
        <taxon>Arthropoda</taxon>
        <taxon>Hexapoda</taxon>
        <taxon>Insecta</taxon>
        <taxon>Pterygota</taxon>
        <taxon>Neoptera</taxon>
        <taxon>Endopterygota</taxon>
        <taxon>Diptera</taxon>
        <taxon>Nematocera</taxon>
        <taxon>Chironomoidea</taxon>
        <taxon>Chironomidae</taxon>
        <taxon>Chironominae</taxon>
        <taxon>Chironomus</taxon>
    </lineage>
</organism>
<keyword evidence="3" id="KW-1185">Reference proteome</keyword>
<evidence type="ECO:0008006" key="4">
    <source>
        <dbReference type="Google" id="ProtNLM"/>
    </source>
</evidence>
<keyword evidence="1" id="KW-0812">Transmembrane</keyword>
<feature type="transmembrane region" description="Helical" evidence="1">
    <location>
        <begin position="100"/>
        <end position="119"/>
    </location>
</feature>
<evidence type="ECO:0000256" key="1">
    <source>
        <dbReference type="SAM" id="Phobius"/>
    </source>
</evidence>
<dbReference type="AlphaFoldDB" id="A0A9N9RZJ0"/>
<feature type="transmembrane region" description="Helical" evidence="1">
    <location>
        <begin position="20"/>
        <end position="43"/>
    </location>
</feature>
<sequence length="141" mass="16612">MWILMDLYELFRNYMLRTEAYRLIFATIPLTIGSLFVIFLAICCQNIEIMMTKIITKLNEIDDKILNCKECQDAAKSLYNQIIFQPINIIGPGNKKITKIYIINVMKSLLSYITLLIQFQKKFKPKFKKKNNFQVNSQQKS</sequence>
<accession>A0A9N9RZJ0</accession>
<reference evidence="2" key="2">
    <citation type="submission" date="2022-10" db="EMBL/GenBank/DDBJ databases">
        <authorList>
            <consortium name="ENA_rothamsted_submissions"/>
            <consortium name="culmorum"/>
            <person name="King R."/>
        </authorList>
    </citation>
    <scope>NUCLEOTIDE SEQUENCE</scope>
</reference>
<dbReference type="Proteomes" id="UP001153620">
    <property type="component" value="Chromosome 3"/>
</dbReference>
<name>A0A9N9RZJ0_9DIPT</name>
<keyword evidence="1" id="KW-0472">Membrane</keyword>
<evidence type="ECO:0000313" key="2">
    <source>
        <dbReference type="EMBL" id="CAG9808344.1"/>
    </source>
</evidence>
<dbReference type="EMBL" id="OU895879">
    <property type="protein sequence ID" value="CAG9808344.1"/>
    <property type="molecule type" value="Genomic_DNA"/>
</dbReference>
<proteinExistence type="predicted"/>
<keyword evidence="1" id="KW-1133">Transmembrane helix</keyword>
<evidence type="ECO:0000313" key="3">
    <source>
        <dbReference type="Proteomes" id="UP001153620"/>
    </source>
</evidence>
<protein>
    <recommendedName>
        <fullName evidence="4">Transmembrane protein</fullName>
    </recommendedName>
</protein>
<gene>
    <name evidence="2" type="ORF">CHIRRI_LOCUS11186</name>
</gene>